<dbReference type="AlphaFoldDB" id="D2C8D4"/>
<name>D2C8D4_THEP2</name>
<proteinExistence type="predicted"/>
<organism evidence="2 3">
    <name type="scientific">Thermotoga petrophila (strain ATCC BAA-489 / DSM 13996 / JCM 10882 / RKU-10)</name>
    <name type="common">Thermotoga naphthophila</name>
    <dbReference type="NCBI Taxonomy" id="590168"/>
    <lineage>
        <taxon>Bacteria</taxon>
        <taxon>Thermotogati</taxon>
        <taxon>Thermotogota</taxon>
        <taxon>Thermotogae</taxon>
        <taxon>Thermotogales</taxon>
        <taxon>Thermotogaceae</taxon>
        <taxon>Thermotoga</taxon>
    </lineage>
</organism>
<sequence length="175" mass="20514">MLRICKFRIYPTKKQEEKLAKHFGYTRFVFKLLHHLQSNEASYLLQRTGICFSETQKDKQIFMAQRSELSSASSVDKRFRLCVQKLLQKASQISEVQKEKVVKRLSKCGSQSKGKFLGKSWPSIKGLSCGTKLDEFAELVVQRPSRGYHYFVGDHRTQRVQGDQHRIQRQHQYSR</sequence>
<protein>
    <submittedName>
        <fullName evidence="2">Putative transposase IS891/IS1136/IS1341 family</fullName>
    </submittedName>
</protein>
<gene>
    <name evidence="2" type="ordered locus">Tnap_1134</name>
</gene>
<reference evidence="2 3" key="1">
    <citation type="submission" date="2009-12" db="EMBL/GenBank/DDBJ databases">
        <title>Complete sequence of Thermotoga petrophila RKU-1.</title>
        <authorList>
            <consortium name="US DOE Joint Genome Institute"/>
            <person name="Lucas S."/>
            <person name="Copeland A."/>
            <person name="Lapidus A."/>
            <person name="Glavina del Rio T."/>
            <person name="Dalin E."/>
            <person name="Tice H."/>
            <person name="Bruce D."/>
            <person name="Goodwin L."/>
            <person name="Pitluck S."/>
            <person name="Munk A.C."/>
            <person name="Brettin T."/>
            <person name="Detter J.C."/>
            <person name="Han C."/>
            <person name="Tapia R."/>
            <person name="Larimer F."/>
            <person name="Land M."/>
            <person name="Hauser L."/>
            <person name="Kyrpides N."/>
            <person name="Mikhailova N."/>
            <person name="Nelson K.E."/>
            <person name="Gogarten J.P."/>
            <person name="Noll K.M."/>
        </authorList>
    </citation>
    <scope>NUCLEOTIDE SEQUENCE [LARGE SCALE GENOMIC DNA]</scope>
    <source>
        <strain evidence="3">ATCC BAA-489 / DSM 13996 / JCM 10882 / RKU-10</strain>
    </source>
</reference>
<evidence type="ECO:0000259" key="1">
    <source>
        <dbReference type="Pfam" id="PF12323"/>
    </source>
</evidence>
<dbReference type="KEGG" id="tnp:Tnap_1134"/>
<evidence type="ECO:0000313" key="2">
    <source>
        <dbReference type="EMBL" id="ADA67220.1"/>
    </source>
</evidence>
<dbReference type="HOGENOM" id="CLU_1531819_0_0_0"/>
<dbReference type="Proteomes" id="UP000000940">
    <property type="component" value="Chromosome"/>
</dbReference>
<evidence type="ECO:0000313" key="3">
    <source>
        <dbReference type="Proteomes" id="UP000000940"/>
    </source>
</evidence>
<dbReference type="EMBL" id="CP001839">
    <property type="protein sequence ID" value="ADA67220.1"/>
    <property type="molecule type" value="Genomic_DNA"/>
</dbReference>
<dbReference type="InterPro" id="IPR021027">
    <property type="entry name" value="Transposase_put_HTH"/>
</dbReference>
<keyword evidence="3" id="KW-1185">Reference proteome</keyword>
<feature type="domain" description="Transposase putative helix-turn-helix" evidence="1">
    <location>
        <begin position="1"/>
        <end position="30"/>
    </location>
</feature>
<dbReference type="Pfam" id="PF12323">
    <property type="entry name" value="HTH_OrfB_IS605"/>
    <property type="match status" value="1"/>
</dbReference>
<accession>D2C8D4</accession>